<protein>
    <recommendedName>
        <fullName evidence="8">Regulator of SigK</fullName>
    </recommendedName>
    <alternativeName>
        <fullName evidence="7">Sigma-K anti-sigma factor RskA</fullName>
    </alternativeName>
</protein>
<dbReference type="InterPro" id="IPR041916">
    <property type="entry name" value="Anti_sigma_zinc_sf"/>
</dbReference>
<proteinExistence type="predicted"/>
<evidence type="ECO:0000313" key="12">
    <source>
        <dbReference type="Proteomes" id="UP000503278"/>
    </source>
</evidence>
<evidence type="ECO:0000259" key="10">
    <source>
        <dbReference type="Pfam" id="PF10099"/>
    </source>
</evidence>
<dbReference type="AlphaFoldDB" id="A0A7L5E0A7"/>
<dbReference type="InterPro" id="IPR051474">
    <property type="entry name" value="Anti-sigma-K/W_factor"/>
</dbReference>
<reference evidence="11 12" key="1">
    <citation type="submission" date="2020-04" db="EMBL/GenBank/DDBJ databases">
        <title>Genome sequencing of novel species.</title>
        <authorList>
            <person name="Heo J."/>
            <person name="Kim S.-J."/>
            <person name="Kim J.-S."/>
            <person name="Hong S.-B."/>
            <person name="Kwon S.-W."/>
        </authorList>
    </citation>
    <scope>NUCLEOTIDE SEQUENCE [LARGE SCALE GENOMIC DNA]</scope>
    <source>
        <strain evidence="11 12">F39-2</strain>
    </source>
</reference>
<dbReference type="KEGG" id="mrob:HH214_13455"/>
<comment type="subcellular location">
    <subcellularLocation>
        <location evidence="2">Cell membrane</location>
    </subcellularLocation>
    <subcellularLocation>
        <location evidence="1">Membrane</location>
        <topology evidence="1">Single-pass membrane protein</topology>
    </subcellularLocation>
</comment>
<dbReference type="PANTHER" id="PTHR37461:SF1">
    <property type="entry name" value="ANTI-SIGMA-K FACTOR RSKA"/>
    <property type="match status" value="1"/>
</dbReference>
<organism evidence="11 12">
    <name type="scientific">Mucilaginibacter robiniae</name>
    <dbReference type="NCBI Taxonomy" id="2728022"/>
    <lineage>
        <taxon>Bacteria</taxon>
        <taxon>Pseudomonadati</taxon>
        <taxon>Bacteroidota</taxon>
        <taxon>Sphingobacteriia</taxon>
        <taxon>Sphingobacteriales</taxon>
        <taxon>Sphingobacteriaceae</taxon>
        <taxon>Mucilaginibacter</taxon>
    </lineage>
</organism>
<evidence type="ECO:0000256" key="8">
    <source>
        <dbReference type="ARBA" id="ARBA00030803"/>
    </source>
</evidence>
<evidence type="ECO:0000256" key="1">
    <source>
        <dbReference type="ARBA" id="ARBA00004167"/>
    </source>
</evidence>
<dbReference type="PANTHER" id="PTHR37461">
    <property type="entry name" value="ANTI-SIGMA-K FACTOR RSKA"/>
    <property type="match status" value="1"/>
</dbReference>
<evidence type="ECO:0000256" key="4">
    <source>
        <dbReference type="ARBA" id="ARBA00022692"/>
    </source>
</evidence>
<evidence type="ECO:0000256" key="2">
    <source>
        <dbReference type="ARBA" id="ARBA00004236"/>
    </source>
</evidence>
<dbReference type="EMBL" id="CP051682">
    <property type="protein sequence ID" value="QJD96802.1"/>
    <property type="molecule type" value="Genomic_DNA"/>
</dbReference>
<keyword evidence="12" id="KW-1185">Reference proteome</keyword>
<sequence length="274" mass="30611">MEEVKAYIESGKLELYVLGDMSAEERAEVETMAKAHSAIRAELNEIEQSVMSYADAHSIDPADALRNRVLNSLLTNLGDDRTFTRGKFNQPEARVVPIKPTTSIFYKYAFAACLLLLCISMAALGLVYKRLQQSNQQLYSMQVHEQQFAHQVKLMDDELSVFHDSSYRVVKLKGTPHSPSSSLMVAWNPGKKQVMIDMHHAQMPNIDQKHQYQLWAIASGKPVDLGVFDATPSDSLQMKFMKPILLADAFAVTVEPRGGSTEPTMNQMVAMGTL</sequence>
<dbReference type="Pfam" id="PF10099">
    <property type="entry name" value="RskA_C"/>
    <property type="match status" value="1"/>
</dbReference>
<dbReference type="GO" id="GO:0016989">
    <property type="term" value="F:sigma factor antagonist activity"/>
    <property type="evidence" value="ECO:0007669"/>
    <property type="project" value="TreeGrafter"/>
</dbReference>
<gene>
    <name evidence="11" type="ORF">HH214_13455</name>
</gene>
<evidence type="ECO:0000256" key="3">
    <source>
        <dbReference type="ARBA" id="ARBA00022475"/>
    </source>
</evidence>
<feature type="domain" description="Anti-sigma K factor RskA C-terminal" evidence="10">
    <location>
        <begin position="111"/>
        <end position="264"/>
    </location>
</feature>
<evidence type="ECO:0000256" key="9">
    <source>
        <dbReference type="SAM" id="Phobius"/>
    </source>
</evidence>
<dbReference type="Gene3D" id="1.10.10.1320">
    <property type="entry name" value="Anti-sigma factor, zinc-finger domain"/>
    <property type="match status" value="1"/>
</dbReference>
<feature type="transmembrane region" description="Helical" evidence="9">
    <location>
        <begin position="108"/>
        <end position="128"/>
    </location>
</feature>
<evidence type="ECO:0000256" key="7">
    <source>
        <dbReference type="ARBA" id="ARBA00029829"/>
    </source>
</evidence>
<name>A0A7L5E0A7_9SPHI</name>
<keyword evidence="6 9" id="KW-0472">Membrane</keyword>
<evidence type="ECO:0000313" key="11">
    <source>
        <dbReference type="EMBL" id="QJD96802.1"/>
    </source>
</evidence>
<dbReference type="Proteomes" id="UP000503278">
    <property type="component" value="Chromosome"/>
</dbReference>
<evidence type="ECO:0000256" key="5">
    <source>
        <dbReference type="ARBA" id="ARBA00022989"/>
    </source>
</evidence>
<evidence type="ECO:0000256" key="6">
    <source>
        <dbReference type="ARBA" id="ARBA00023136"/>
    </source>
</evidence>
<accession>A0A7L5E0A7</accession>
<keyword evidence="4 9" id="KW-0812">Transmembrane</keyword>
<dbReference type="GO" id="GO:0005886">
    <property type="term" value="C:plasma membrane"/>
    <property type="evidence" value="ECO:0007669"/>
    <property type="project" value="UniProtKB-SubCell"/>
</dbReference>
<keyword evidence="3" id="KW-1003">Cell membrane</keyword>
<keyword evidence="5 9" id="KW-1133">Transmembrane helix</keyword>
<dbReference type="InterPro" id="IPR018764">
    <property type="entry name" value="RskA_C"/>
</dbReference>
<dbReference type="GO" id="GO:0006417">
    <property type="term" value="P:regulation of translation"/>
    <property type="evidence" value="ECO:0007669"/>
    <property type="project" value="TreeGrafter"/>
</dbReference>